<dbReference type="AlphaFoldDB" id="N6WBX6"/>
<dbReference type="InterPro" id="IPR012340">
    <property type="entry name" value="NA-bd_OB-fold"/>
</dbReference>
<dbReference type="GO" id="GO:0006260">
    <property type="term" value="P:DNA replication"/>
    <property type="evidence" value="ECO:0007669"/>
    <property type="project" value="InterPro"/>
</dbReference>
<dbReference type="CDD" id="cd04496">
    <property type="entry name" value="SSB_OBF"/>
    <property type="match status" value="1"/>
</dbReference>
<evidence type="ECO:0000256" key="2">
    <source>
        <dbReference type="PROSITE-ProRule" id="PRU00252"/>
    </source>
</evidence>
<dbReference type="PROSITE" id="PS50935">
    <property type="entry name" value="SSB"/>
    <property type="match status" value="1"/>
</dbReference>
<evidence type="ECO:0000256" key="1">
    <source>
        <dbReference type="ARBA" id="ARBA00023125"/>
    </source>
</evidence>
<dbReference type="InterPro" id="IPR000424">
    <property type="entry name" value="Primosome_PriB/ssb"/>
</dbReference>
<feature type="region of interest" description="Disordered" evidence="4">
    <location>
        <begin position="128"/>
        <end position="166"/>
    </location>
</feature>
<evidence type="ECO:0000313" key="5">
    <source>
        <dbReference type="EMBL" id="ENO17699.1"/>
    </source>
</evidence>
<accession>N6WBX6</accession>
<sequence length="243" mass="26361">MERQGGIMSDTTITLRGRVGTDLAATRTKNGQMTVRFRLAVTNWFASADGVLTQGRTHWYTVRAWERLAENVFQSLRKGEPVIVVGRPTANAWIAKDDGLARSELVITAQSIGHDLANGRARYEKRERHWLERDNGDPSSGEVEAGELNAPPSPLEEVSPSLSSSPVQDAKFMRPALPGEDEVLCGTAQEESSPLLAPISPNEDVGDAERSAFAGQASTSGKAVEEEAQESPADLNVVGMRYE</sequence>
<feature type="compositionally biased region" description="Low complexity" evidence="4">
    <location>
        <begin position="155"/>
        <end position="166"/>
    </location>
</feature>
<dbReference type="OrthoDB" id="4427276at2"/>
<reference evidence="5 6" key="1">
    <citation type="submission" date="2013-03" db="EMBL/GenBank/DDBJ databases">
        <title>Reference genome for the Human Microbiome Project.</title>
        <authorList>
            <person name="Aqrawi P."/>
            <person name="Ayvaz T."/>
            <person name="Bess C."/>
            <person name="Blankenburg K."/>
            <person name="Coyle M."/>
            <person name="Deng J."/>
            <person name="Forbes L."/>
            <person name="Fowler G."/>
            <person name="Francisco L."/>
            <person name="Fu Q."/>
            <person name="Gibbs R."/>
            <person name="Gross S."/>
            <person name="Gubbala S."/>
            <person name="Hale W."/>
            <person name="Hemphill L."/>
            <person name="Highlander S."/>
            <person name="Hirani K."/>
            <person name="Jackson L."/>
            <person name="Jakkamsetti A."/>
            <person name="Javaid M."/>
            <person name="Jayaseelan J.C."/>
            <person name="Jiang H."/>
            <person name="Joshi V."/>
            <person name="Korchina V."/>
            <person name="Kovar C."/>
            <person name="Lara F."/>
            <person name="Lee S."/>
            <person name="Liu Y."/>
            <person name="Mata R."/>
            <person name="Mathew T."/>
            <person name="Munidasa M."/>
            <person name="Muzny D."/>
            <person name="Nazareth L."/>
            <person name="Ngo R."/>
            <person name="Nguyen L."/>
            <person name="Nguyen N."/>
            <person name="Okwuonu G."/>
            <person name="Ongeri F."/>
            <person name="Palculict T."/>
            <person name="Patil S."/>
            <person name="Petrosino J."/>
            <person name="Pham C."/>
            <person name="Pham P."/>
            <person name="Pu L.-L."/>
            <person name="Qin X."/>
            <person name="Qu J."/>
            <person name="Reid J."/>
            <person name="Ross M."/>
            <person name="Ruth R."/>
            <person name="Saada N."/>
            <person name="San Lucas F."/>
            <person name="Santibanez J."/>
            <person name="Shang Y."/>
            <person name="Simmons D."/>
            <person name="Song X.-Z."/>
            <person name="Tang L.-Y."/>
            <person name="Thornton R."/>
            <person name="Warren J."/>
            <person name="Weissenberger G."/>
            <person name="Wilczek-Boney K."/>
            <person name="Worley K."/>
            <person name="Youmans B."/>
            <person name="Zhang J."/>
            <person name="Zhang L."/>
            <person name="Zhao Z."/>
            <person name="Zhou C."/>
            <person name="Zhu D."/>
            <person name="Zhu Y."/>
        </authorList>
    </citation>
    <scope>NUCLEOTIDE SEQUENCE [LARGE SCALE GENOMIC DNA]</scope>
    <source>
        <strain evidence="5 6">F0333</strain>
    </source>
</reference>
<protein>
    <recommendedName>
        <fullName evidence="3">Single-stranded DNA-binding protein</fullName>
    </recommendedName>
</protein>
<dbReference type="SUPFAM" id="SSF50249">
    <property type="entry name" value="Nucleic acid-binding proteins"/>
    <property type="match status" value="1"/>
</dbReference>
<organism evidence="5 6">
    <name type="scientific">Schaalia cardiffensis F0333</name>
    <dbReference type="NCBI Taxonomy" id="888050"/>
    <lineage>
        <taxon>Bacteria</taxon>
        <taxon>Bacillati</taxon>
        <taxon>Actinomycetota</taxon>
        <taxon>Actinomycetes</taxon>
        <taxon>Actinomycetales</taxon>
        <taxon>Actinomycetaceae</taxon>
        <taxon>Schaalia</taxon>
    </lineage>
</organism>
<dbReference type="EMBL" id="AQHZ01000024">
    <property type="protein sequence ID" value="ENO17699.1"/>
    <property type="molecule type" value="Genomic_DNA"/>
</dbReference>
<dbReference type="Proteomes" id="UP000013015">
    <property type="component" value="Unassembled WGS sequence"/>
</dbReference>
<dbReference type="STRING" id="888050.HMPREF9004_1609"/>
<dbReference type="Gene3D" id="2.40.50.140">
    <property type="entry name" value="Nucleic acid-binding proteins"/>
    <property type="match status" value="1"/>
</dbReference>
<evidence type="ECO:0000256" key="4">
    <source>
        <dbReference type="SAM" id="MobiDB-lite"/>
    </source>
</evidence>
<keyword evidence="1 2" id="KW-0238">DNA-binding</keyword>
<evidence type="ECO:0000256" key="3">
    <source>
        <dbReference type="RuleBase" id="RU000524"/>
    </source>
</evidence>
<dbReference type="HOGENOM" id="CLU_1140668_0_0_11"/>
<dbReference type="Pfam" id="PF00436">
    <property type="entry name" value="SSB"/>
    <property type="match status" value="1"/>
</dbReference>
<feature type="region of interest" description="Disordered" evidence="4">
    <location>
        <begin position="185"/>
        <end position="243"/>
    </location>
</feature>
<dbReference type="GO" id="GO:0003697">
    <property type="term" value="F:single-stranded DNA binding"/>
    <property type="evidence" value="ECO:0007669"/>
    <property type="project" value="InterPro"/>
</dbReference>
<dbReference type="PATRIC" id="fig|888050.3.peg.1545"/>
<gene>
    <name evidence="5" type="ORF">HMPREF9004_1609</name>
</gene>
<dbReference type="InterPro" id="IPR011344">
    <property type="entry name" value="ssDNA-bd"/>
</dbReference>
<dbReference type="NCBIfam" id="TIGR00621">
    <property type="entry name" value="ssb"/>
    <property type="match status" value="1"/>
</dbReference>
<proteinExistence type="predicted"/>
<dbReference type="eggNOG" id="COG0629">
    <property type="taxonomic scope" value="Bacteria"/>
</dbReference>
<evidence type="ECO:0000313" key="6">
    <source>
        <dbReference type="Proteomes" id="UP000013015"/>
    </source>
</evidence>
<comment type="caution">
    <text evidence="5">The sequence shown here is derived from an EMBL/GenBank/DDBJ whole genome shotgun (WGS) entry which is preliminary data.</text>
</comment>
<keyword evidence="6" id="KW-1185">Reference proteome</keyword>
<name>N6WBX6_9ACTO</name>